<reference evidence="1" key="1">
    <citation type="submission" date="2023-03" db="EMBL/GenBank/DDBJ databases">
        <authorList>
            <person name="Steffen K."/>
            <person name="Cardenas P."/>
        </authorList>
    </citation>
    <scope>NUCLEOTIDE SEQUENCE</scope>
</reference>
<name>A0AA35QWU2_GEOBA</name>
<sequence>MDGHAFTLHACGGSWMWLLENTNCDSSVRITNGISNVA</sequence>
<dbReference type="AlphaFoldDB" id="A0AA35QWU2"/>
<proteinExistence type="predicted"/>
<keyword evidence="2" id="KW-1185">Reference proteome</keyword>
<evidence type="ECO:0000313" key="2">
    <source>
        <dbReference type="Proteomes" id="UP001174909"/>
    </source>
</evidence>
<comment type="caution">
    <text evidence="1">The sequence shown here is derived from an EMBL/GenBank/DDBJ whole genome shotgun (WGS) entry which is preliminary data.</text>
</comment>
<accession>A0AA35QWU2</accession>
<protein>
    <submittedName>
        <fullName evidence="1">Uncharacterized protein</fullName>
    </submittedName>
</protein>
<gene>
    <name evidence="1" type="ORF">GBAR_LOCUS1651</name>
</gene>
<evidence type="ECO:0000313" key="1">
    <source>
        <dbReference type="EMBL" id="CAI7995205.1"/>
    </source>
</evidence>
<dbReference type="Proteomes" id="UP001174909">
    <property type="component" value="Unassembled WGS sequence"/>
</dbReference>
<dbReference type="EMBL" id="CASHTH010000240">
    <property type="protein sequence ID" value="CAI7995205.1"/>
    <property type="molecule type" value="Genomic_DNA"/>
</dbReference>
<organism evidence="1 2">
    <name type="scientific">Geodia barretti</name>
    <name type="common">Barrett's horny sponge</name>
    <dbReference type="NCBI Taxonomy" id="519541"/>
    <lineage>
        <taxon>Eukaryota</taxon>
        <taxon>Metazoa</taxon>
        <taxon>Porifera</taxon>
        <taxon>Demospongiae</taxon>
        <taxon>Heteroscleromorpha</taxon>
        <taxon>Tetractinellida</taxon>
        <taxon>Astrophorina</taxon>
        <taxon>Geodiidae</taxon>
        <taxon>Geodia</taxon>
    </lineage>
</organism>